<dbReference type="AlphaFoldDB" id="A0A2Z2HRA9"/>
<dbReference type="EMBL" id="CP019893">
    <property type="protein sequence ID" value="ARS89293.1"/>
    <property type="molecule type" value="Genomic_DNA"/>
</dbReference>
<dbReference type="InterPro" id="IPR001789">
    <property type="entry name" value="Sig_transdc_resp-reg_receiver"/>
</dbReference>
<reference evidence="4" key="1">
    <citation type="submission" date="2017-02" db="EMBL/GenBank/DDBJ databases">
        <title>Natronthermophilus aegyptiacus gen. nov.,sp. nov., an aerobic, extremely halophilic alkalithermophilic archaeon isolated from the athalassohaline Wadi An Natrun, Egypt.</title>
        <authorList>
            <person name="Zhao B."/>
        </authorList>
    </citation>
    <scope>NUCLEOTIDE SEQUENCE [LARGE SCALE GENOMIC DNA]</scope>
    <source>
        <strain evidence="4">JW/NM-HA 15</strain>
    </source>
</reference>
<dbReference type="SMART" id="SM00448">
    <property type="entry name" value="REC"/>
    <property type="match status" value="1"/>
</dbReference>
<evidence type="ECO:0000256" key="1">
    <source>
        <dbReference type="PROSITE-ProRule" id="PRU00169"/>
    </source>
</evidence>
<evidence type="ECO:0000313" key="3">
    <source>
        <dbReference type="EMBL" id="ARS89293.1"/>
    </source>
</evidence>
<keyword evidence="4" id="KW-1185">Reference proteome</keyword>
<feature type="domain" description="Response regulatory" evidence="2">
    <location>
        <begin position="13"/>
        <end position="138"/>
    </location>
</feature>
<evidence type="ECO:0000313" key="4">
    <source>
        <dbReference type="Proteomes" id="UP000250088"/>
    </source>
</evidence>
<dbReference type="KEGG" id="naj:B1756_05735"/>
<dbReference type="Proteomes" id="UP000250088">
    <property type="component" value="Chromosome"/>
</dbReference>
<dbReference type="GeneID" id="32893559"/>
<dbReference type="GO" id="GO:0000160">
    <property type="term" value="P:phosphorelay signal transduction system"/>
    <property type="evidence" value="ECO:0007669"/>
    <property type="project" value="InterPro"/>
</dbReference>
<comment type="caution">
    <text evidence="1">Lacks conserved residue(s) required for the propagation of feature annotation.</text>
</comment>
<dbReference type="PANTHER" id="PTHR44520:SF1">
    <property type="entry name" value="TWO-COMPONENT SYSTEM REGULATORY PROTEIN"/>
    <property type="match status" value="1"/>
</dbReference>
<dbReference type="InterPro" id="IPR052893">
    <property type="entry name" value="TCS_response_regulator"/>
</dbReference>
<dbReference type="Gene3D" id="3.40.50.2300">
    <property type="match status" value="1"/>
</dbReference>
<protein>
    <submittedName>
        <fullName evidence="3">Response regulator</fullName>
    </submittedName>
</protein>
<dbReference type="RefSeq" id="WP_086887675.1">
    <property type="nucleotide sequence ID" value="NZ_CP019893.1"/>
</dbReference>
<proteinExistence type="predicted"/>
<dbReference type="PANTHER" id="PTHR44520">
    <property type="entry name" value="RESPONSE REGULATOR RCP1-RELATED"/>
    <property type="match status" value="1"/>
</dbReference>
<dbReference type="Pfam" id="PF00072">
    <property type="entry name" value="Response_reg"/>
    <property type="match status" value="1"/>
</dbReference>
<evidence type="ECO:0000259" key="2">
    <source>
        <dbReference type="PROSITE" id="PS50110"/>
    </source>
</evidence>
<gene>
    <name evidence="3" type="ORF">B1756_05735</name>
</gene>
<sequence>MAPDDEQEGTRANILLIEPNPGDTRLFTESFTEAKLKNTLYTISNGTDALDFVHQRGEHADQPRPDLILLELKLPGTDGMDVLAELNDEPALREIPVVVLLSSELGKDVVESQGLEADHYVQKPVEPEDFLEFVLEIEGLWFAIVQNSPQDD</sequence>
<dbReference type="InterPro" id="IPR011006">
    <property type="entry name" value="CheY-like_superfamily"/>
</dbReference>
<dbReference type="OrthoDB" id="9652at2157"/>
<dbReference type="SUPFAM" id="SSF52172">
    <property type="entry name" value="CheY-like"/>
    <property type="match status" value="1"/>
</dbReference>
<name>A0A2Z2HRA9_9EURY</name>
<dbReference type="PROSITE" id="PS50110">
    <property type="entry name" value="RESPONSE_REGULATORY"/>
    <property type="match status" value="1"/>
</dbReference>
<dbReference type="CDD" id="cd17557">
    <property type="entry name" value="REC_Rcp-like"/>
    <property type="match status" value="1"/>
</dbReference>
<organism evidence="3 4">
    <name type="scientific">Natrarchaeobaculum aegyptiacum</name>
    <dbReference type="NCBI Taxonomy" id="745377"/>
    <lineage>
        <taxon>Archaea</taxon>
        <taxon>Methanobacteriati</taxon>
        <taxon>Methanobacteriota</taxon>
        <taxon>Stenosarchaea group</taxon>
        <taxon>Halobacteria</taxon>
        <taxon>Halobacteriales</taxon>
        <taxon>Natrialbaceae</taxon>
        <taxon>Natrarchaeobaculum</taxon>
    </lineage>
</organism>
<accession>A0A2Z2HRA9</accession>